<protein>
    <submittedName>
        <fullName evidence="1">Uncharacterized protein</fullName>
    </submittedName>
</protein>
<evidence type="ECO:0000313" key="1">
    <source>
        <dbReference type="EMBL" id="PKB97191.1"/>
    </source>
</evidence>
<gene>
    <name evidence="1" type="ORF">RhiirA5_433579</name>
</gene>
<reference evidence="1 2" key="1">
    <citation type="submission" date="2016-04" db="EMBL/GenBank/DDBJ databases">
        <title>Genome analyses suggest a sexual origin of heterokaryosis in a supposedly ancient asexual fungus.</title>
        <authorList>
            <person name="Ropars J."/>
            <person name="Sedzielewska K."/>
            <person name="Noel J."/>
            <person name="Charron P."/>
            <person name="Farinelli L."/>
            <person name="Marton T."/>
            <person name="Kruger M."/>
            <person name="Pelin A."/>
            <person name="Brachmann A."/>
            <person name="Corradi N."/>
        </authorList>
    </citation>
    <scope>NUCLEOTIDE SEQUENCE [LARGE SCALE GENOMIC DNA]</scope>
    <source>
        <strain evidence="1 2">A5</strain>
    </source>
</reference>
<reference evidence="1 2" key="2">
    <citation type="submission" date="2017-09" db="EMBL/GenBank/DDBJ databases">
        <title>Extensive intraspecific genome diversity in a model arbuscular mycorrhizal fungus.</title>
        <authorList>
            <person name="Chen E.C."/>
            <person name="Morin E."/>
            <person name="Beaudet D."/>
            <person name="Noel J."/>
            <person name="Ndikumana S."/>
            <person name="Charron P."/>
            <person name="St-Onge C."/>
            <person name="Giorgi J."/>
            <person name="Grigoriev I.V."/>
            <person name="Roux C."/>
            <person name="Martin F.M."/>
            <person name="Corradi N."/>
        </authorList>
    </citation>
    <scope>NUCLEOTIDE SEQUENCE [LARGE SCALE GENOMIC DNA]</scope>
    <source>
        <strain evidence="1 2">A5</strain>
    </source>
</reference>
<dbReference type="VEuPathDB" id="FungiDB:RhiirFUN_003933"/>
<organism evidence="1 2">
    <name type="scientific">Rhizophagus irregularis</name>
    <dbReference type="NCBI Taxonomy" id="588596"/>
    <lineage>
        <taxon>Eukaryota</taxon>
        <taxon>Fungi</taxon>
        <taxon>Fungi incertae sedis</taxon>
        <taxon>Mucoromycota</taxon>
        <taxon>Glomeromycotina</taxon>
        <taxon>Glomeromycetes</taxon>
        <taxon>Glomerales</taxon>
        <taxon>Glomeraceae</taxon>
        <taxon>Rhizophagus</taxon>
    </lineage>
</organism>
<dbReference type="AlphaFoldDB" id="A0A2N0NRK0"/>
<dbReference type="VEuPathDB" id="FungiDB:RhiirFUN_009137"/>
<dbReference type="VEuPathDB" id="FungiDB:FUN_003901"/>
<sequence length="458" mass="52988">MSLYNMYENIPEASILEMVETEIESDESEEPAIFALDEEYLKKIVELYTEDTSETDSISTDDNDDLISELCSEDIIIEQKESKILTRCVIVNKIDRCIKRCENSKSFRTLWQLCGVWQIDGESIIEADGILEQLGICSYHFNHNQKNLHDPGFKKTKNTGQSILHRKRCLFCGKLFYFFTRGLGCEKHSWNIIGKNIQVVCNGQVNCSALESYDSVCKRHNEVKSPRYVCCNCYEREEGHLHIKPGRGRAMLSCIEKGYHREDIKKSFHLLTQWFLNVAKNENFEYQKNILTAILPQIIPFFNLPQPTTNTSQHINCNHNILSYFVLKTIMKINKIPIDFQEKESDEKEYEEIGQKMGQELWKSSKHLKKNKNNLQNPESLSSYIGAFPRPLITFFESMLTSILENKTAESNRKQHSPLKKMDLQKVNTLLSLLVSSLVNFAFPYSNLWLPSVLASLC</sequence>
<dbReference type="EMBL" id="LLXJ01003354">
    <property type="protein sequence ID" value="PKB97191.1"/>
    <property type="molecule type" value="Genomic_DNA"/>
</dbReference>
<proteinExistence type="predicted"/>
<name>A0A2N0NRK0_9GLOM</name>
<dbReference type="Proteomes" id="UP000232722">
    <property type="component" value="Unassembled WGS sequence"/>
</dbReference>
<evidence type="ECO:0000313" key="2">
    <source>
        <dbReference type="Proteomes" id="UP000232722"/>
    </source>
</evidence>
<accession>A0A2N0NRK0</accession>
<comment type="caution">
    <text evidence="1">The sequence shown here is derived from an EMBL/GenBank/DDBJ whole genome shotgun (WGS) entry which is preliminary data.</text>
</comment>
<dbReference type="VEuPathDB" id="FungiDB:RhiirA1_402453"/>